<dbReference type="EMBL" id="NPDY01000003">
    <property type="protein sequence ID" value="PJZ70501.1"/>
    <property type="molecule type" value="Genomic_DNA"/>
</dbReference>
<dbReference type="Proteomes" id="UP000231990">
    <property type="component" value="Unassembled WGS sequence"/>
</dbReference>
<organism evidence="2 4">
    <name type="scientific">Leptospira perolatii</name>
    <dbReference type="NCBI Taxonomy" id="2023191"/>
    <lineage>
        <taxon>Bacteria</taxon>
        <taxon>Pseudomonadati</taxon>
        <taxon>Spirochaetota</taxon>
        <taxon>Spirochaetia</taxon>
        <taxon>Leptospirales</taxon>
        <taxon>Leptospiraceae</taxon>
        <taxon>Leptospira</taxon>
    </lineage>
</organism>
<dbReference type="AlphaFoldDB" id="A0A2M9ZQH3"/>
<comment type="caution">
    <text evidence="2">The sequence shown here is derived from an EMBL/GenBank/DDBJ whole genome shotgun (WGS) entry which is preliminary data.</text>
</comment>
<dbReference type="EMBL" id="NPDZ01000002">
    <property type="protein sequence ID" value="PJZ74337.1"/>
    <property type="molecule type" value="Genomic_DNA"/>
</dbReference>
<reference evidence="3 4" key="1">
    <citation type="submission" date="2017-07" db="EMBL/GenBank/DDBJ databases">
        <title>Leptospira spp. isolated from tropical soils.</title>
        <authorList>
            <person name="Thibeaux R."/>
            <person name="Iraola G."/>
            <person name="Ferres I."/>
            <person name="Bierque E."/>
            <person name="Girault D."/>
            <person name="Soupe-Gilbert M.-E."/>
            <person name="Picardeau M."/>
            <person name="Goarant C."/>
        </authorList>
    </citation>
    <scope>NUCLEOTIDE SEQUENCE [LARGE SCALE GENOMIC DNA]</scope>
    <source>
        <strain evidence="2 4">FH1-B-B1</strain>
        <strain evidence="1 3">FH1-B-C1</strain>
    </source>
</reference>
<keyword evidence="3" id="KW-1185">Reference proteome</keyword>
<dbReference type="InterPro" id="IPR029058">
    <property type="entry name" value="AB_hydrolase_fold"/>
</dbReference>
<gene>
    <name evidence="1" type="ORF">CH360_05790</name>
    <name evidence="2" type="ORF">CH373_05370</name>
</gene>
<name>A0A2M9ZQH3_9LEPT</name>
<protein>
    <recommendedName>
        <fullName evidence="5">DUF676 domain-containing protein</fullName>
    </recommendedName>
</protein>
<accession>A0A2M9ZQH3</accession>
<dbReference type="OrthoDB" id="8871309at2"/>
<evidence type="ECO:0000313" key="4">
    <source>
        <dbReference type="Proteomes" id="UP000231990"/>
    </source>
</evidence>
<dbReference type="Gene3D" id="3.40.50.1820">
    <property type="entry name" value="alpha/beta hydrolase"/>
    <property type="match status" value="1"/>
</dbReference>
<proteinExistence type="predicted"/>
<sequence>MPYKPTEPSMNLGKFAVKLAKEVSLGTLEGVRNLLSDSFRWSSKTLSAISDAPMISETKLADFLQKTGNSLSETGAKTKEGLTKALEATENAMHIAIQAMEKADTVVKHTLFENIPVSSIVGESFAGLVTTSTIQPSFRENGKDITAEEMVQNWKKSKLKRLILCVPGLFCDEGLWNSHGEIPLSATFKELGMYPVYVRFNPGAPIPTNGKALFALLKELFRAKELDGKQIEVIAFSQGGLVLRSALYYSNIENQPLSKKIRKALIISAPDGGSYIEKIGFWLGLGAEHLPVLPISLIGFIGNQRSEAMKDLSHGIIRDEDREAVSQVDRYSSDLYFGELDDVDAYQLYSLVSPDKTKWSSWIGDGIVETPSLESLSERVFRKKPKPETRVRCLFGLSHYQIMTAEDTKKMVRDVFD</sequence>
<dbReference type="Proteomes" id="UP000231962">
    <property type="component" value="Unassembled WGS sequence"/>
</dbReference>
<evidence type="ECO:0000313" key="3">
    <source>
        <dbReference type="Proteomes" id="UP000231962"/>
    </source>
</evidence>
<evidence type="ECO:0008006" key="5">
    <source>
        <dbReference type="Google" id="ProtNLM"/>
    </source>
</evidence>
<evidence type="ECO:0000313" key="2">
    <source>
        <dbReference type="EMBL" id="PJZ74337.1"/>
    </source>
</evidence>
<dbReference type="SUPFAM" id="SSF53474">
    <property type="entry name" value="alpha/beta-Hydrolases"/>
    <property type="match status" value="1"/>
</dbReference>
<evidence type="ECO:0000313" key="1">
    <source>
        <dbReference type="EMBL" id="PJZ70501.1"/>
    </source>
</evidence>